<name>A0A7V2SYE1_LEUMU</name>
<evidence type="ECO:0000259" key="10">
    <source>
        <dbReference type="Pfam" id="PF00155"/>
    </source>
</evidence>
<comment type="similarity">
    <text evidence="3 9">Belongs to the class-II pyridoxal-phosphate-dependent aminotransferase family. Histidinol-phosphate aminotransferase subfamily.</text>
</comment>
<feature type="modified residue" description="N6-(pyridoxal phosphate)lysine" evidence="9">
    <location>
        <position position="235"/>
    </location>
</feature>
<evidence type="ECO:0000256" key="1">
    <source>
        <dbReference type="ARBA" id="ARBA00001933"/>
    </source>
</evidence>
<protein>
    <recommendedName>
        <fullName evidence="9">Histidinol-phosphate aminotransferase</fullName>
        <ecNumber evidence="9">2.6.1.9</ecNumber>
    </recommendedName>
    <alternativeName>
        <fullName evidence="9">Imidazole acetol-phosphate transaminase</fullName>
    </alternativeName>
</protein>
<dbReference type="Pfam" id="PF00155">
    <property type="entry name" value="Aminotran_1_2"/>
    <property type="match status" value="1"/>
</dbReference>
<dbReference type="NCBIfam" id="TIGR01141">
    <property type="entry name" value="hisC"/>
    <property type="match status" value="1"/>
</dbReference>
<evidence type="ECO:0000256" key="5">
    <source>
        <dbReference type="ARBA" id="ARBA00022576"/>
    </source>
</evidence>
<dbReference type="SUPFAM" id="SSF53383">
    <property type="entry name" value="PLP-dependent transferases"/>
    <property type="match status" value="1"/>
</dbReference>
<dbReference type="Gene3D" id="3.40.640.10">
    <property type="entry name" value="Type I PLP-dependent aspartate aminotransferase-like (Major domain)"/>
    <property type="match status" value="1"/>
</dbReference>
<evidence type="ECO:0000313" key="11">
    <source>
        <dbReference type="EMBL" id="HFC91420.1"/>
    </source>
</evidence>
<proteinExistence type="inferred from homology"/>
<evidence type="ECO:0000256" key="4">
    <source>
        <dbReference type="ARBA" id="ARBA00011738"/>
    </source>
</evidence>
<dbReference type="InterPro" id="IPR004839">
    <property type="entry name" value="Aminotransferase_I/II_large"/>
</dbReference>
<reference evidence="11" key="1">
    <citation type="journal article" date="2020" name="mSystems">
        <title>Genome- and Community-Level Interaction Insights into Carbon Utilization and Element Cycling Functions of Hydrothermarchaeota in Hydrothermal Sediment.</title>
        <authorList>
            <person name="Zhou Z."/>
            <person name="Liu Y."/>
            <person name="Xu W."/>
            <person name="Pan J."/>
            <person name="Luo Z.H."/>
            <person name="Li M."/>
        </authorList>
    </citation>
    <scope>NUCLEOTIDE SEQUENCE [LARGE SCALE GENOMIC DNA]</scope>
    <source>
        <strain evidence="11">HyVt-493</strain>
    </source>
</reference>
<keyword evidence="6 9" id="KW-0808">Transferase</keyword>
<evidence type="ECO:0000256" key="3">
    <source>
        <dbReference type="ARBA" id="ARBA00007970"/>
    </source>
</evidence>
<dbReference type="PANTHER" id="PTHR43643:SF3">
    <property type="entry name" value="HISTIDINOL-PHOSPHATE AMINOTRANSFERASE"/>
    <property type="match status" value="1"/>
</dbReference>
<dbReference type="GO" id="GO:0000105">
    <property type="term" value="P:L-histidine biosynthetic process"/>
    <property type="evidence" value="ECO:0007669"/>
    <property type="project" value="UniProtKB-UniRule"/>
</dbReference>
<accession>A0A7V2SYE1</accession>
<dbReference type="GO" id="GO:0030170">
    <property type="term" value="F:pyridoxal phosphate binding"/>
    <property type="evidence" value="ECO:0007669"/>
    <property type="project" value="InterPro"/>
</dbReference>
<sequence length="372" mass="41033">MKNTFLHLAVSGVQGLNPYQPGKPITELERELGISNILKLASNENPMGASKAVLEALKGDDLEVEVYPDGNGFMLKQAIAKKLALQQDQITLGNGSNDVLDIIARTFLCQGREAIFSQYAFAVYPIATQAVGATMKIAAALPVEHTTMPYGHDLDAMLLLISDKTRVIFIANPNNPTGTWLDASSLKTFIDQVPEDVIVVVDEAYFEYVNEVDYPDTLQWLDDYPNLIVTRTFSKIYGLASLRVGYAVCSAEIADLLNRVRQPFNVNSFALLAATTALENTAHIEKCAESNREGLRFWREACQQRQLAFIPTVGNFITVDMGQDAMPIYEALLREGVIVRPVANYGLPHHLRITIGTAEQNNRCLAALDKVL</sequence>
<comment type="subunit">
    <text evidence="4 9">Homodimer.</text>
</comment>
<dbReference type="PANTHER" id="PTHR43643">
    <property type="entry name" value="HISTIDINOL-PHOSPHATE AMINOTRANSFERASE 2"/>
    <property type="match status" value="1"/>
</dbReference>
<dbReference type="CDD" id="cd00609">
    <property type="entry name" value="AAT_like"/>
    <property type="match status" value="1"/>
</dbReference>
<keyword evidence="9" id="KW-0368">Histidine biosynthesis</keyword>
<dbReference type="InterPro" id="IPR005861">
    <property type="entry name" value="HisP_aminotrans"/>
</dbReference>
<evidence type="ECO:0000256" key="7">
    <source>
        <dbReference type="ARBA" id="ARBA00022898"/>
    </source>
</evidence>
<dbReference type="InterPro" id="IPR015422">
    <property type="entry name" value="PyrdxlP-dep_Trfase_small"/>
</dbReference>
<evidence type="ECO:0000256" key="9">
    <source>
        <dbReference type="HAMAP-Rule" id="MF_01023"/>
    </source>
</evidence>
<keyword evidence="9" id="KW-0028">Amino-acid biosynthesis</keyword>
<comment type="cofactor">
    <cofactor evidence="1 9">
        <name>pyridoxal 5'-phosphate</name>
        <dbReference type="ChEBI" id="CHEBI:597326"/>
    </cofactor>
</comment>
<dbReference type="HAMAP" id="MF_01023">
    <property type="entry name" value="HisC_aminotrans_2"/>
    <property type="match status" value="1"/>
</dbReference>
<comment type="caution">
    <text evidence="11">The sequence shown here is derived from an EMBL/GenBank/DDBJ whole genome shotgun (WGS) entry which is preliminary data.</text>
</comment>
<dbReference type="Gene3D" id="3.90.1150.10">
    <property type="entry name" value="Aspartate Aminotransferase, domain 1"/>
    <property type="match status" value="1"/>
</dbReference>
<dbReference type="InterPro" id="IPR015424">
    <property type="entry name" value="PyrdxlP-dep_Trfase"/>
</dbReference>
<organism evidence="11">
    <name type="scientific">Leucothrix mucor</name>
    <dbReference type="NCBI Taxonomy" id="45248"/>
    <lineage>
        <taxon>Bacteria</taxon>
        <taxon>Pseudomonadati</taxon>
        <taxon>Pseudomonadota</taxon>
        <taxon>Gammaproteobacteria</taxon>
        <taxon>Thiotrichales</taxon>
        <taxon>Thiotrichaceae</taxon>
        <taxon>Leucothrix</taxon>
    </lineage>
</organism>
<keyword evidence="5 9" id="KW-0032">Aminotransferase</keyword>
<evidence type="ECO:0000256" key="6">
    <source>
        <dbReference type="ARBA" id="ARBA00022679"/>
    </source>
</evidence>
<dbReference type="Proteomes" id="UP000885750">
    <property type="component" value="Unassembled WGS sequence"/>
</dbReference>
<dbReference type="EC" id="2.6.1.9" evidence="9"/>
<feature type="domain" description="Aminotransferase class I/classII large" evidence="10">
    <location>
        <begin position="36"/>
        <end position="368"/>
    </location>
</feature>
<dbReference type="InterPro" id="IPR050106">
    <property type="entry name" value="HistidinolP_aminotransfase"/>
</dbReference>
<dbReference type="UniPathway" id="UPA00031">
    <property type="reaction ID" value="UER00012"/>
</dbReference>
<comment type="pathway">
    <text evidence="2 9">Amino-acid biosynthesis; L-histidine biosynthesis; L-histidine from 5-phospho-alpha-D-ribose 1-diphosphate: step 7/9.</text>
</comment>
<evidence type="ECO:0000256" key="2">
    <source>
        <dbReference type="ARBA" id="ARBA00005011"/>
    </source>
</evidence>
<gene>
    <name evidence="9" type="primary">hisC</name>
    <name evidence="11" type="ORF">ENJ51_01260</name>
</gene>
<dbReference type="GO" id="GO:0004400">
    <property type="term" value="F:histidinol-phosphate transaminase activity"/>
    <property type="evidence" value="ECO:0007669"/>
    <property type="project" value="UniProtKB-UniRule"/>
</dbReference>
<comment type="catalytic activity">
    <reaction evidence="8 9">
        <text>L-histidinol phosphate + 2-oxoglutarate = 3-(imidazol-4-yl)-2-oxopropyl phosphate + L-glutamate</text>
        <dbReference type="Rhea" id="RHEA:23744"/>
        <dbReference type="ChEBI" id="CHEBI:16810"/>
        <dbReference type="ChEBI" id="CHEBI:29985"/>
        <dbReference type="ChEBI" id="CHEBI:57766"/>
        <dbReference type="ChEBI" id="CHEBI:57980"/>
        <dbReference type="EC" id="2.6.1.9"/>
    </reaction>
</comment>
<dbReference type="AlphaFoldDB" id="A0A7V2SYE1"/>
<dbReference type="EMBL" id="DRMS01000048">
    <property type="protein sequence ID" value="HFC91420.1"/>
    <property type="molecule type" value="Genomic_DNA"/>
</dbReference>
<evidence type="ECO:0000256" key="8">
    <source>
        <dbReference type="ARBA" id="ARBA00047481"/>
    </source>
</evidence>
<keyword evidence="7 9" id="KW-0663">Pyridoxal phosphate</keyword>
<dbReference type="InterPro" id="IPR015421">
    <property type="entry name" value="PyrdxlP-dep_Trfase_major"/>
</dbReference>